<evidence type="ECO:0000256" key="5">
    <source>
        <dbReference type="PIRSR" id="PIRSR000350-3"/>
    </source>
</evidence>
<accession>A0A5B8C6P9</accession>
<dbReference type="GO" id="GO:0004148">
    <property type="term" value="F:dihydrolipoyl dehydrogenase (NADH) activity"/>
    <property type="evidence" value="ECO:0007669"/>
    <property type="project" value="TreeGrafter"/>
</dbReference>
<keyword evidence="5" id="KW-0547">Nucleotide-binding</keyword>
<evidence type="ECO:0000256" key="2">
    <source>
        <dbReference type="ARBA" id="ARBA00022630"/>
    </source>
</evidence>
<dbReference type="RefSeq" id="WP_139930473.1">
    <property type="nucleotide sequence ID" value="NZ_CP040915.1"/>
</dbReference>
<dbReference type="AlphaFoldDB" id="A0A5B8C6P9"/>
<name>A0A5B8C6P9_9MICO</name>
<evidence type="ECO:0000256" key="6">
    <source>
        <dbReference type="PIRSR" id="PIRSR000350-4"/>
    </source>
</evidence>
<dbReference type="SUPFAM" id="SSF51905">
    <property type="entry name" value="FAD/NAD(P)-binding domain"/>
    <property type="match status" value="1"/>
</dbReference>
<dbReference type="KEGG" id="gyu:FE374_17040"/>
<feature type="binding site" evidence="5">
    <location>
        <begin position="148"/>
        <end position="150"/>
    </location>
    <ligand>
        <name>FAD</name>
        <dbReference type="ChEBI" id="CHEBI:57692"/>
    </ligand>
</feature>
<feature type="binding site" evidence="5">
    <location>
        <position position="274"/>
    </location>
    <ligand>
        <name>NAD(+)</name>
        <dbReference type="ChEBI" id="CHEBI:57540"/>
    </ligand>
</feature>
<feature type="binding site" evidence="5">
    <location>
        <position position="318"/>
    </location>
    <ligand>
        <name>FAD</name>
        <dbReference type="ChEBI" id="CHEBI:57692"/>
    </ligand>
</feature>
<dbReference type="InterPro" id="IPR050151">
    <property type="entry name" value="Class-I_Pyr_Nuc-Dis_Oxidored"/>
</dbReference>
<dbReference type="Gene3D" id="3.50.50.60">
    <property type="entry name" value="FAD/NAD(P)-binding domain"/>
    <property type="match status" value="2"/>
</dbReference>
<dbReference type="InterPro" id="IPR016156">
    <property type="entry name" value="FAD/NAD-linked_Rdtase_dimer_sf"/>
</dbReference>
<evidence type="ECO:0000313" key="9">
    <source>
        <dbReference type="EMBL" id="QDC26088.1"/>
    </source>
</evidence>
<gene>
    <name evidence="9" type="ORF">FE374_17040</name>
</gene>
<keyword evidence="2" id="KW-0285">Flavoprotein</keyword>
<evidence type="ECO:0000256" key="4">
    <source>
        <dbReference type="ARBA" id="ARBA00023027"/>
    </source>
</evidence>
<evidence type="ECO:0000313" key="10">
    <source>
        <dbReference type="Proteomes" id="UP000314616"/>
    </source>
</evidence>
<dbReference type="InterPro" id="IPR004099">
    <property type="entry name" value="Pyr_nucl-diS_OxRdtase_dimer"/>
</dbReference>
<dbReference type="SUPFAM" id="SSF55424">
    <property type="entry name" value="FAD/NAD-linked reductases, dimerisation (C-terminal) domain"/>
    <property type="match status" value="1"/>
</dbReference>
<dbReference type="InterPro" id="IPR036188">
    <property type="entry name" value="FAD/NAD-bd_sf"/>
</dbReference>
<protein>
    <submittedName>
        <fullName evidence="9">NAD(P)/FAD-dependent oxidoreductase</fullName>
    </submittedName>
</protein>
<feature type="binding site" evidence="5">
    <location>
        <begin position="185"/>
        <end position="192"/>
    </location>
    <ligand>
        <name>NAD(+)</name>
        <dbReference type="ChEBI" id="CHEBI:57540"/>
    </ligand>
</feature>
<keyword evidence="4 5" id="KW-0520">NAD</keyword>
<evidence type="ECO:0000256" key="3">
    <source>
        <dbReference type="ARBA" id="ARBA00022827"/>
    </source>
</evidence>
<dbReference type="PRINTS" id="PR00368">
    <property type="entry name" value="FADPNR"/>
</dbReference>
<feature type="domain" description="Pyridine nucleotide-disulphide oxidoreductase dimerisation" evidence="7">
    <location>
        <begin position="367"/>
        <end position="473"/>
    </location>
</feature>
<dbReference type="Proteomes" id="UP000314616">
    <property type="component" value="Chromosome"/>
</dbReference>
<dbReference type="Gene3D" id="3.30.390.30">
    <property type="match status" value="1"/>
</dbReference>
<evidence type="ECO:0000256" key="1">
    <source>
        <dbReference type="ARBA" id="ARBA00007532"/>
    </source>
</evidence>
<reference evidence="9 10" key="1">
    <citation type="submission" date="2019-05" db="EMBL/GenBank/DDBJ databases">
        <title>Georgenia *** sp. nov., and Georgenia *** sp. nov., isolated from the intestinal contents of plateau pika (Ochotona curzoniae) in the Qinghai-Tibet plateau of China.</title>
        <authorList>
            <person name="Tian Z."/>
        </authorList>
    </citation>
    <scope>NUCLEOTIDE SEQUENCE [LARGE SCALE GENOMIC DNA]</scope>
    <source>
        <strain evidence="9 10">Z443</strain>
    </source>
</reference>
<dbReference type="InterPro" id="IPR023753">
    <property type="entry name" value="FAD/NAD-binding_dom"/>
</dbReference>
<keyword evidence="3 5" id="KW-0274">FAD</keyword>
<proteinExistence type="inferred from homology"/>
<dbReference type="InterPro" id="IPR001100">
    <property type="entry name" value="Pyr_nuc-diS_OxRdtase"/>
</dbReference>
<comment type="similarity">
    <text evidence="1">Belongs to the class-I pyridine nucleotide-disulfide oxidoreductase family.</text>
</comment>
<dbReference type="GO" id="GO:0050660">
    <property type="term" value="F:flavin adenine dinucleotide binding"/>
    <property type="evidence" value="ECO:0007669"/>
    <property type="project" value="TreeGrafter"/>
</dbReference>
<dbReference type="PANTHER" id="PTHR22912">
    <property type="entry name" value="DISULFIDE OXIDOREDUCTASE"/>
    <property type="match status" value="1"/>
</dbReference>
<feature type="binding site" evidence="5">
    <location>
        <position position="56"/>
    </location>
    <ligand>
        <name>FAD</name>
        <dbReference type="ChEBI" id="CHEBI:57692"/>
    </ligand>
</feature>
<dbReference type="EMBL" id="CP040915">
    <property type="protein sequence ID" value="QDC26088.1"/>
    <property type="molecule type" value="Genomic_DNA"/>
</dbReference>
<sequence length="485" mass="50168">MTGTLTERAVDVVVIGGGSTGENVADYAHRRGLEVTLVERALLGGECSYYACMPSKALLRPGRVLAAARDVRGAASAVDGMPDVAAVLARRTSFTHHWDDGAQVRWADGAGLDLVRGTARLDGERRVVVSGDDGEQVLRARHAVVLATGSVSTTPPVEGLPATRHWTTRDATSAPAVPRRLVVLGAGVAGAELSQAFARLGAAVSLVARSRVLSSFAPEVGERVARGLAGAGVDVHAGSSAVRAERPEGPDGPVVLHLEDGTALVGDELLVATGRRPRTRGLGLETVGIDRSDGGPLMVDDSGRVTAVPAGWLYAAGDVTGRAPLTHQGKYAARAVGEVIGARAAGRAAGEPAPWSAHAATADHVAVPQVVFTDPEVAHVGLTAAAAREQGRAVRTVTADLADVAGASILADDYAGWAQLIVDDARDVILGVTFVGPDVAELLHAATIAVVGEVPLERLWHAVPAYPTLSEVWLRLLDDDRERTA</sequence>
<dbReference type="PIRSF" id="PIRSF000350">
    <property type="entry name" value="Mercury_reductase_MerA"/>
    <property type="match status" value="1"/>
</dbReference>
<dbReference type="Pfam" id="PF02852">
    <property type="entry name" value="Pyr_redox_dim"/>
    <property type="match status" value="1"/>
</dbReference>
<dbReference type="OrthoDB" id="9800167at2"/>
<evidence type="ECO:0000259" key="8">
    <source>
        <dbReference type="Pfam" id="PF07992"/>
    </source>
</evidence>
<dbReference type="PANTHER" id="PTHR22912:SF151">
    <property type="entry name" value="DIHYDROLIPOYL DEHYDROGENASE, MITOCHONDRIAL"/>
    <property type="match status" value="1"/>
</dbReference>
<feature type="disulfide bond" description="Redox-active" evidence="6">
    <location>
        <begin position="47"/>
        <end position="52"/>
    </location>
</feature>
<evidence type="ECO:0000259" key="7">
    <source>
        <dbReference type="Pfam" id="PF02852"/>
    </source>
</evidence>
<dbReference type="Pfam" id="PF07992">
    <property type="entry name" value="Pyr_redox_2"/>
    <property type="match status" value="1"/>
</dbReference>
<comment type="cofactor">
    <cofactor evidence="5">
        <name>FAD</name>
        <dbReference type="ChEBI" id="CHEBI:57692"/>
    </cofactor>
    <text evidence="5">Binds 1 FAD per subunit.</text>
</comment>
<organism evidence="9 10">
    <name type="scientific">Georgenia yuyongxinii</name>
    <dbReference type="NCBI Taxonomy" id="2589797"/>
    <lineage>
        <taxon>Bacteria</taxon>
        <taxon>Bacillati</taxon>
        <taxon>Actinomycetota</taxon>
        <taxon>Actinomycetes</taxon>
        <taxon>Micrococcales</taxon>
        <taxon>Bogoriellaceae</taxon>
        <taxon>Georgenia</taxon>
    </lineage>
</organism>
<dbReference type="GO" id="GO:0006103">
    <property type="term" value="P:2-oxoglutarate metabolic process"/>
    <property type="evidence" value="ECO:0007669"/>
    <property type="project" value="TreeGrafter"/>
</dbReference>
<dbReference type="PRINTS" id="PR00411">
    <property type="entry name" value="PNDRDTASEI"/>
</dbReference>
<feature type="domain" description="FAD/NAD(P)-binding" evidence="8">
    <location>
        <begin position="11"/>
        <end position="328"/>
    </location>
</feature>